<dbReference type="SUPFAM" id="SSF52540">
    <property type="entry name" value="P-loop containing nucleoside triphosphate hydrolases"/>
    <property type="match status" value="1"/>
</dbReference>
<gene>
    <name evidence="11" type="primary">tsaE</name>
    <name evidence="11" type="ORF">H9828_02660</name>
</gene>
<reference evidence="11" key="1">
    <citation type="journal article" date="2021" name="PeerJ">
        <title>Extensive microbial diversity within the chicken gut microbiome revealed by metagenomics and culture.</title>
        <authorList>
            <person name="Gilroy R."/>
            <person name="Ravi A."/>
            <person name="Getino M."/>
            <person name="Pursley I."/>
            <person name="Horton D.L."/>
            <person name="Alikhan N.F."/>
            <person name="Baker D."/>
            <person name="Gharbi K."/>
            <person name="Hall N."/>
            <person name="Watson M."/>
            <person name="Adriaenssens E.M."/>
            <person name="Foster-Nyarko E."/>
            <person name="Jarju S."/>
            <person name="Secka A."/>
            <person name="Antonio M."/>
            <person name="Oren A."/>
            <person name="Chaudhuri R.R."/>
            <person name="La Ragione R."/>
            <person name="Hildebrand F."/>
            <person name="Pallen M.J."/>
        </authorList>
    </citation>
    <scope>NUCLEOTIDE SEQUENCE</scope>
    <source>
        <strain evidence="11">5134</strain>
    </source>
</reference>
<dbReference type="InterPro" id="IPR027417">
    <property type="entry name" value="P-loop_NTPase"/>
</dbReference>
<dbReference type="GO" id="GO:0046872">
    <property type="term" value="F:metal ion binding"/>
    <property type="evidence" value="ECO:0007669"/>
    <property type="project" value="UniProtKB-KW"/>
</dbReference>
<evidence type="ECO:0000256" key="4">
    <source>
        <dbReference type="ARBA" id="ARBA00022490"/>
    </source>
</evidence>
<keyword evidence="6" id="KW-0479">Metal-binding</keyword>
<evidence type="ECO:0000313" key="11">
    <source>
        <dbReference type="EMBL" id="HIY68303.1"/>
    </source>
</evidence>
<dbReference type="AlphaFoldDB" id="A0A9D1YYY6"/>
<evidence type="ECO:0000256" key="2">
    <source>
        <dbReference type="ARBA" id="ARBA00007599"/>
    </source>
</evidence>
<evidence type="ECO:0000256" key="10">
    <source>
        <dbReference type="ARBA" id="ARBA00032441"/>
    </source>
</evidence>
<proteinExistence type="inferred from homology"/>
<evidence type="ECO:0000256" key="1">
    <source>
        <dbReference type="ARBA" id="ARBA00004496"/>
    </source>
</evidence>
<dbReference type="InterPro" id="IPR003442">
    <property type="entry name" value="T6A_TsaE"/>
</dbReference>
<dbReference type="GO" id="GO:0005737">
    <property type="term" value="C:cytoplasm"/>
    <property type="evidence" value="ECO:0007669"/>
    <property type="project" value="UniProtKB-SubCell"/>
</dbReference>
<sequence length="138" mass="15824">MKTIHITSQEELPQVARAIIDLLGRRTVVAFRGEMGAGKTTLIREIAAQLGATDTVTSPTFAIVNQYKGQGNRRIYHFDFYRIEDLREAFDFGYEEYFYSGDLCLVEWPERIEPLLPENVVTVRITVDSDTARTFEIE</sequence>
<evidence type="ECO:0000256" key="6">
    <source>
        <dbReference type="ARBA" id="ARBA00022723"/>
    </source>
</evidence>
<dbReference type="GO" id="GO:0005524">
    <property type="term" value="F:ATP binding"/>
    <property type="evidence" value="ECO:0007669"/>
    <property type="project" value="UniProtKB-KW"/>
</dbReference>
<dbReference type="Proteomes" id="UP000886844">
    <property type="component" value="Unassembled WGS sequence"/>
</dbReference>
<name>A0A9D1YYY6_9BACT</name>
<dbReference type="Pfam" id="PF02367">
    <property type="entry name" value="TsaE"/>
    <property type="match status" value="1"/>
</dbReference>
<comment type="similarity">
    <text evidence="2">Belongs to the TsaE family.</text>
</comment>
<keyword evidence="5" id="KW-0819">tRNA processing</keyword>
<keyword evidence="7" id="KW-0547">Nucleotide-binding</keyword>
<evidence type="ECO:0000256" key="9">
    <source>
        <dbReference type="ARBA" id="ARBA00022842"/>
    </source>
</evidence>
<protein>
    <recommendedName>
        <fullName evidence="3">tRNA threonylcarbamoyladenosine biosynthesis protein TsaE</fullName>
    </recommendedName>
    <alternativeName>
        <fullName evidence="10">t(6)A37 threonylcarbamoyladenosine biosynthesis protein TsaE</fullName>
    </alternativeName>
</protein>
<evidence type="ECO:0000256" key="8">
    <source>
        <dbReference type="ARBA" id="ARBA00022840"/>
    </source>
</evidence>
<dbReference type="PANTHER" id="PTHR33540">
    <property type="entry name" value="TRNA THREONYLCARBAMOYLADENOSINE BIOSYNTHESIS PROTEIN TSAE"/>
    <property type="match status" value="1"/>
</dbReference>
<dbReference type="EMBL" id="DXDA01000022">
    <property type="protein sequence ID" value="HIY68303.1"/>
    <property type="molecule type" value="Genomic_DNA"/>
</dbReference>
<dbReference type="PANTHER" id="PTHR33540:SF2">
    <property type="entry name" value="TRNA THREONYLCARBAMOYLADENOSINE BIOSYNTHESIS PROTEIN TSAE"/>
    <property type="match status" value="1"/>
</dbReference>
<evidence type="ECO:0000313" key="12">
    <source>
        <dbReference type="Proteomes" id="UP000886844"/>
    </source>
</evidence>
<organism evidence="11 12">
    <name type="scientific">Candidatus Alistipes intestinigallinarum</name>
    <dbReference type="NCBI Taxonomy" id="2838440"/>
    <lineage>
        <taxon>Bacteria</taxon>
        <taxon>Pseudomonadati</taxon>
        <taxon>Bacteroidota</taxon>
        <taxon>Bacteroidia</taxon>
        <taxon>Bacteroidales</taxon>
        <taxon>Rikenellaceae</taxon>
        <taxon>Alistipes</taxon>
    </lineage>
</organism>
<dbReference type="Gene3D" id="3.40.50.300">
    <property type="entry name" value="P-loop containing nucleotide triphosphate hydrolases"/>
    <property type="match status" value="1"/>
</dbReference>
<comment type="caution">
    <text evidence="11">The sequence shown here is derived from an EMBL/GenBank/DDBJ whole genome shotgun (WGS) entry which is preliminary data.</text>
</comment>
<dbReference type="GO" id="GO:0002949">
    <property type="term" value="P:tRNA threonylcarbamoyladenosine modification"/>
    <property type="evidence" value="ECO:0007669"/>
    <property type="project" value="InterPro"/>
</dbReference>
<comment type="subcellular location">
    <subcellularLocation>
        <location evidence="1">Cytoplasm</location>
    </subcellularLocation>
</comment>
<reference evidence="11" key="2">
    <citation type="submission" date="2021-04" db="EMBL/GenBank/DDBJ databases">
        <authorList>
            <person name="Gilroy R."/>
        </authorList>
    </citation>
    <scope>NUCLEOTIDE SEQUENCE</scope>
    <source>
        <strain evidence="11">5134</strain>
    </source>
</reference>
<keyword evidence="8" id="KW-0067">ATP-binding</keyword>
<evidence type="ECO:0000256" key="7">
    <source>
        <dbReference type="ARBA" id="ARBA00022741"/>
    </source>
</evidence>
<accession>A0A9D1YYY6</accession>
<evidence type="ECO:0000256" key="5">
    <source>
        <dbReference type="ARBA" id="ARBA00022694"/>
    </source>
</evidence>
<keyword evidence="9" id="KW-0460">Magnesium</keyword>
<evidence type="ECO:0000256" key="3">
    <source>
        <dbReference type="ARBA" id="ARBA00019010"/>
    </source>
</evidence>
<dbReference type="NCBIfam" id="TIGR00150">
    <property type="entry name" value="T6A_YjeE"/>
    <property type="match status" value="1"/>
</dbReference>
<keyword evidence="4" id="KW-0963">Cytoplasm</keyword>